<dbReference type="GO" id="GO:0019805">
    <property type="term" value="P:quinolinate biosynthetic process"/>
    <property type="evidence" value="ECO:0007669"/>
    <property type="project" value="UniProtKB-UniRule"/>
</dbReference>
<keyword evidence="4 12" id="KW-1000">Mitochondrion outer membrane</keyword>
<comment type="catalytic activity">
    <reaction evidence="11 12">
        <text>L-kynurenine + NADPH + O2 + H(+) = 3-hydroxy-L-kynurenine + NADP(+) + H2O</text>
        <dbReference type="Rhea" id="RHEA:20545"/>
        <dbReference type="ChEBI" id="CHEBI:15377"/>
        <dbReference type="ChEBI" id="CHEBI:15378"/>
        <dbReference type="ChEBI" id="CHEBI:15379"/>
        <dbReference type="ChEBI" id="CHEBI:57783"/>
        <dbReference type="ChEBI" id="CHEBI:57959"/>
        <dbReference type="ChEBI" id="CHEBI:58125"/>
        <dbReference type="ChEBI" id="CHEBI:58349"/>
        <dbReference type="EC" id="1.14.13.9"/>
    </reaction>
</comment>
<comment type="similarity">
    <text evidence="12">Belongs to the aromatic-ring hydroxylase family. KMO subfamily.</text>
</comment>
<dbReference type="Proteomes" id="UP000054383">
    <property type="component" value="Unassembled WGS sequence"/>
</dbReference>
<dbReference type="PANTHER" id="PTHR46028">
    <property type="entry name" value="KYNURENINE 3-MONOOXYGENASE"/>
    <property type="match status" value="1"/>
</dbReference>
<dbReference type="InterPro" id="IPR002938">
    <property type="entry name" value="FAD-bd"/>
</dbReference>
<dbReference type="SUPFAM" id="SSF51905">
    <property type="entry name" value="FAD/NAD(P)-binding domain"/>
    <property type="match status" value="1"/>
</dbReference>
<proteinExistence type="inferred from homology"/>
<dbReference type="OMA" id="YHELQEG"/>
<evidence type="ECO:0000256" key="7">
    <source>
        <dbReference type="ARBA" id="ARBA00023002"/>
    </source>
</evidence>
<dbReference type="GO" id="GO:0006569">
    <property type="term" value="P:L-tryptophan catabolic process"/>
    <property type="evidence" value="ECO:0007669"/>
    <property type="project" value="UniProtKB-UniRule"/>
</dbReference>
<evidence type="ECO:0000256" key="1">
    <source>
        <dbReference type="ARBA" id="ARBA00001974"/>
    </source>
</evidence>
<feature type="domain" description="FAD-binding" evidence="14">
    <location>
        <begin position="4"/>
        <end position="333"/>
    </location>
</feature>
<evidence type="ECO:0000256" key="8">
    <source>
        <dbReference type="ARBA" id="ARBA00023033"/>
    </source>
</evidence>
<evidence type="ECO:0000313" key="16">
    <source>
        <dbReference type="Proteomes" id="UP000054383"/>
    </source>
</evidence>
<dbReference type="AlphaFoldDB" id="A0A0U1M630"/>
<dbReference type="FunFam" id="3.50.50.60:FF:000129">
    <property type="entry name" value="Kynurenine 3-monooxygenase"/>
    <property type="match status" value="1"/>
</dbReference>
<dbReference type="InterPro" id="IPR027545">
    <property type="entry name" value="Kynurenine_monooxygenase"/>
</dbReference>
<dbReference type="GO" id="GO:0071949">
    <property type="term" value="F:FAD binding"/>
    <property type="evidence" value="ECO:0007669"/>
    <property type="project" value="InterPro"/>
</dbReference>
<keyword evidence="13" id="KW-0812">Transmembrane</keyword>
<dbReference type="HAMAP" id="MF_01971">
    <property type="entry name" value="Kynurenine_monooxygenase"/>
    <property type="match status" value="1"/>
</dbReference>
<organism evidence="15 16">
    <name type="scientific">Talaromyces islandicus</name>
    <name type="common">Penicillium islandicum</name>
    <dbReference type="NCBI Taxonomy" id="28573"/>
    <lineage>
        <taxon>Eukaryota</taxon>
        <taxon>Fungi</taxon>
        <taxon>Dikarya</taxon>
        <taxon>Ascomycota</taxon>
        <taxon>Pezizomycotina</taxon>
        <taxon>Eurotiomycetes</taxon>
        <taxon>Eurotiomycetidae</taxon>
        <taxon>Eurotiales</taxon>
        <taxon>Trichocomaceae</taxon>
        <taxon>Talaromyces</taxon>
        <taxon>Talaromyces sect. Islandici</taxon>
    </lineage>
</organism>
<dbReference type="GO" id="GO:0005741">
    <property type="term" value="C:mitochondrial outer membrane"/>
    <property type="evidence" value="ECO:0007669"/>
    <property type="project" value="UniProtKB-SubCell"/>
</dbReference>
<keyword evidence="7 12" id="KW-0560">Oxidoreductase</keyword>
<dbReference type="GO" id="GO:0070189">
    <property type="term" value="P:kynurenine metabolic process"/>
    <property type="evidence" value="ECO:0007669"/>
    <property type="project" value="TreeGrafter"/>
</dbReference>
<feature type="transmembrane region" description="Helical" evidence="13">
    <location>
        <begin position="453"/>
        <end position="478"/>
    </location>
</feature>
<evidence type="ECO:0000256" key="5">
    <source>
        <dbReference type="ARBA" id="ARBA00022827"/>
    </source>
</evidence>
<dbReference type="GO" id="GO:0043420">
    <property type="term" value="P:anthranilate metabolic process"/>
    <property type="evidence" value="ECO:0007669"/>
    <property type="project" value="UniProtKB-UniRule"/>
</dbReference>
<comment type="cofactor">
    <cofactor evidence="1 12">
        <name>FAD</name>
        <dbReference type="ChEBI" id="CHEBI:57692"/>
    </cofactor>
</comment>
<keyword evidence="2 12" id="KW-0285">Flavoprotein</keyword>
<dbReference type="Pfam" id="PF01494">
    <property type="entry name" value="FAD_binding_3"/>
    <property type="match status" value="1"/>
</dbReference>
<dbReference type="UniPathway" id="UPA00253">
    <property type="reaction ID" value="UER00328"/>
</dbReference>
<evidence type="ECO:0000256" key="10">
    <source>
        <dbReference type="ARBA" id="ARBA00023136"/>
    </source>
</evidence>
<dbReference type="OrthoDB" id="10053569at2759"/>
<comment type="function">
    <text evidence="12">Catalyzes the hydroxylation of L-kynurenine (L-Kyn) to form 3-hydroxy-L-kynurenine (L-3OHKyn). Required for synthesis of quinolinic acid.</text>
</comment>
<evidence type="ECO:0000256" key="3">
    <source>
        <dbReference type="ARBA" id="ARBA00022642"/>
    </source>
</evidence>
<keyword evidence="10 12" id="KW-0472">Membrane</keyword>
<evidence type="ECO:0000259" key="14">
    <source>
        <dbReference type="Pfam" id="PF01494"/>
    </source>
</evidence>
<dbReference type="GO" id="GO:0004502">
    <property type="term" value="F:kynurenine 3-monooxygenase activity"/>
    <property type="evidence" value="ECO:0007669"/>
    <property type="project" value="UniProtKB-UniRule"/>
</dbReference>
<comment type="pathway">
    <text evidence="12">Cofactor biosynthesis; NAD(+) biosynthesis; quinolinate from L-kynurenine: step 1/3.</text>
</comment>
<evidence type="ECO:0000256" key="11">
    <source>
        <dbReference type="ARBA" id="ARBA00047818"/>
    </source>
</evidence>
<dbReference type="InterPro" id="IPR036188">
    <property type="entry name" value="FAD/NAD-bd_sf"/>
</dbReference>
<evidence type="ECO:0000256" key="13">
    <source>
        <dbReference type="SAM" id="Phobius"/>
    </source>
</evidence>
<evidence type="ECO:0000256" key="2">
    <source>
        <dbReference type="ARBA" id="ARBA00022630"/>
    </source>
</evidence>
<keyword evidence="16" id="KW-1185">Reference proteome</keyword>
<comment type="subcellular location">
    <subcellularLocation>
        <location evidence="12">Mitochondrion outer membrane</location>
    </subcellularLocation>
</comment>
<dbReference type="EC" id="1.14.13.9" evidence="12"/>
<dbReference type="EMBL" id="CVMT01000008">
    <property type="protein sequence ID" value="CRG90511.1"/>
    <property type="molecule type" value="Genomic_DNA"/>
</dbReference>
<evidence type="ECO:0000313" key="15">
    <source>
        <dbReference type="EMBL" id="CRG90511.1"/>
    </source>
</evidence>
<accession>A0A0U1M630</accession>
<gene>
    <name evidence="12" type="primary">BNA4</name>
    <name evidence="15" type="ORF">PISL3812_07555</name>
</gene>
<evidence type="ECO:0000256" key="6">
    <source>
        <dbReference type="ARBA" id="ARBA00022857"/>
    </source>
</evidence>
<keyword evidence="3 12" id="KW-0662">Pyridine nucleotide biosynthesis</keyword>
<evidence type="ECO:0000256" key="9">
    <source>
        <dbReference type="ARBA" id="ARBA00023128"/>
    </source>
</evidence>
<dbReference type="STRING" id="28573.A0A0U1M630"/>
<dbReference type="GO" id="GO:0034354">
    <property type="term" value="P:'de novo' NAD+ biosynthetic process from L-tryptophan"/>
    <property type="evidence" value="ECO:0007669"/>
    <property type="project" value="UniProtKB-UniRule"/>
</dbReference>
<keyword evidence="13" id="KW-1133">Transmembrane helix</keyword>
<evidence type="ECO:0000256" key="4">
    <source>
        <dbReference type="ARBA" id="ARBA00022787"/>
    </source>
</evidence>
<keyword evidence="9 12" id="KW-0496">Mitochondrion</keyword>
<keyword evidence="6 12" id="KW-0521">NADP</keyword>
<protein>
    <recommendedName>
        <fullName evidence="12">Kynurenine 3-monooxygenase</fullName>
        <ecNumber evidence="12">1.14.13.9</ecNumber>
    </recommendedName>
    <alternativeName>
        <fullName evidence="12">Biosynthesis of nicotinic acid protein 4</fullName>
    </alternativeName>
    <alternativeName>
        <fullName evidence="12">Kynurenine 3-hydroxylase</fullName>
    </alternativeName>
</protein>
<sequence length="492" mass="55286">MAPKVVIVGAGPVGALAGLYAAQRGMDVEIYELRDDLRLSTAVPLNYTKSINLTLSERGIQALKHSGRSILVEEIMNNTVPVAARMVHGKSRTRLTTSRMAYDVKKEALHVVDRAQLNKSLLHGLSSFPNVRVFYNHKLFQLNLKEKVATFKNTTVKDSEEIHKVNFDLIIGADGAYSVTRYHLSRYTKLSINQSWLDIYWCEFAMPKGHGLPLDCLHIWPQKDFMFIALPDKEGTFTCNLFASESIFKSLKTSGKIVEFFHEHFPGVTPGLITTESLQEQFFKNSYFPLMDIRCSPYHYGDSCVLVGDAAHAMVPFYGQGLNTGLEDVRILFENYLDRSNMSLSKRTLPAPSQEQEEGLGTTGSSAEPLDALLQQYTQFRQPDVHVINNLALKNYHEMRRGVLTISYKVRKMIEEALCLYVPQLGWATQYRNVAFTTMRYTEVAKKVEKQGLILQAVSAVIFAFIAIAFVQILFSVLGSNSAIPSLSIVFA</sequence>
<evidence type="ECO:0000256" key="12">
    <source>
        <dbReference type="HAMAP-Rule" id="MF_03018"/>
    </source>
</evidence>
<reference evidence="15 16" key="1">
    <citation type="submission" date="2015-04" db="EMBL/GenBank/DDBJ databases">
        <authorList>
            <person name="Syromyatnikov M.Y."/>
            <person name="Popov V.N."/>
        </authorList>
    </citation>
    <scope>NUCLEOTIDE SEQUENCE [LARGE SCALE GENOMIC DNA]</scope>
    <source>
        <strain evidence="15">WF-38-12</strain>
    </source>
</reference>
<dbReference type="PANTHER" id="PTHR46028:SF2">
    <property type="entry name" value="KYNURENINE 3-MONOOXYGENASE"/>
    <property type="match status" value="1"/>
</dbReference>
<keyword evidence="8 12" id="KW-0503">Monooxygenase</keyword>
<dbReference type="Gene3D" id="3.50.50.60">
    <property type="entry name" value="FAD/NAD(P)-binding domain"/>
    <property type="match status" value="1"/>
</dbReference>
<name>A0A0U1M630_TALIS</name>
<dbReference type="PRINTS" id="PR00420">
    <property type="entry name" value="RNGMNOXGNASE"/>
</dbReference>
<keyword evidence="5 12" id="KW-0274">FAD</keyword>